<reference evidence="1" key="1">
    <citation type="submission" date="2022-01" db="EMBL/GenBank/DDBJ databases">
        <title>Genome Sequence Resource for Two Populations of Ditylenchus destructor, the Migratory Endoparasitic Phytonematode.</title>
        <authorList>
            <person name="Zhang H."/>
            <person name="Lin R."/>
            <person name="Xie B."/>
        </authorList>
    </citation>
    <scope>NUCLEOTIDE SEQUENCE</scope>
    <source>
        <strain evidence="1">BazhouSP</strain>
    </source>
</reference>
<evidence type="ECO:0000313" key="1">
    <source>
        <dbReference type="EMBL" id="KAI1700000.1"/>
    </source>
</evidence>
<dbReference type="SUPFAM" id="SSF53474">
    <property type="entry name" value="alpha/beta-Hydrolases"/>
    <property type="match status" value="1"/>
</dbReference>
<name>A0AAD4MNL5_9BILA</name>
<dbReference type="PANTHER" id="PTHR32015">
    <property type="entry name" value="FASTING INDUCED LIPASE"/>
    <property type="match status" value="1"/>
</dbReference>
<dbReference type="EMBL" id="JAKKPZ010000160">
    <property type="protein sequence ID" value="KAI1700000.1"/>
    <property type="molecule type" value="Genomic_DNA"/>
</dbReference>
<gene>
    <name evidence="1" type="ORF">DdX_16984</name>
</gene>
<dbReference type="GO" id="GO:0016298">
    <property type="term" value="F:lipase activity"/>
    <property type="evidence" value="ECO:0007669"/>
    <property type="project" value="TreeGrafter"/>
</dbReference>
<keyword evidence="2" id="KW-1185">Reference proteome</keyword>
<proteinExistence type="predicted"/>
<evidence type="ECO:0000313" key="2">
    <source>
        <dbReference type="Proteomes" id="UP001201812"/>
    </source>
</evidence>
<protein>
    <submittedName>
        <fullName evidence="1">Lipase (Class 2) domain-containing protein</fullName>
    </submittedName>
</protein>
<dbReference type="Pfam" id="PF01674">
    <property type="entry name" value="Lipase_2"/>
    <property type="match status" value="1"/>
</dbReference>
<dbReference type="AlphaFoldDB" id="A0AAD4MNL5"/>
<accession>A0AAD4MNL5</accession>
<sequence>MTAGELMPVFKYYLQHGYKESEIYAGTYSNGKLVNIPDASLKCVYVKEIRLFIQAVSAFTNSTALTIVTYSQGAAVTRKAILGGPCLDSIENLGNPLTPIIETFLSIAGVNHGSFLCDIPSLRIGPACNNVTGVGCNSQFIADMNSQRRYEGRNIITMRSTSDEIVNTACGLVTAEISGSNKSIVLPGLSHNQMMFDTIPIQYAIVTGGKDIELGMLFKPCVLEKPARRHYFYYSLMMFS</sequence>
<dbReference type="InterPro" id="IPR002918">
    <property type="entry name" value="Lipase_EstA/Esterase_EstB"/>
</dbReference>
<dbReference type="Gene3D" id="3.40.50.1820">
    <property type="entry name" value="alpha/beta hydrolase"/>
    <property type="match status" value="1"/>
</dbReference>
<dbReference type="Proteomes" id="UP001201812">
    <property type="component" value="Unassembled WGS sequence"/>
</dbReference>
<organism evidence="1 2">
    <name type="scientific">Ditylenchus destructor</name>
    <dbReference type="NCBI Taxonomy" id="166010"/>
    <lineage>
        <taxon>Eukaryota</taxon>
        <taxon>Metazoa</taxon>
        <taxon>Ecdysozoa</taxon>
        <taxon>Nematoda</taxon>
        <taxon>Chromadorea</taxon>
        <taxon>Rhabditida</taxon>
        <taxon>Tylenchina</taxon>
        <taxon>Tylenchomorpha</taxon>
        <taxon>Sphaerularioidea</taxon>
        <taxon>Anguinidae</taxon>
        <taxon>Anguininae</taxon>
        <taxon>Ditylenchus</taxon>
    </lineage>
</organism>
<dbReference type="GO" id="GO:0016042">
    <property type="term" value="P:lipid catabolic process"/>
    <property type="evidence" value="ECO:0007669"/>
    <property type="project" value="InterPro"/>
</dbReference>
<comment type="caution">
    <text evidence="1">The sequence shown here is derived from an EMBL/GenBank/DDBJ whole genome shotgun (WGS) entry which is preliminary data.</text>
</comment>
<dbReference type="InterPro" id="IPR029058">
    <property type="entry name" value="AB_hydrolase_fold"/>
</dbReference>
<dbReference type="PANTHER" id="PTHR32015:SF3">
    <property type="entry name" value="TRIACYLGLYCEROL LIPASE"/>
    <property type="match status" value="1"/>
</dbReference>